<dbReference type="Proteomes" id="UP000070544">
    <property type="component" value="Unassembled WGS sequence"/>
</dbReference>
<organism evidence="2 3">
    <name type="scientific">Gonapodya prolifera (strain JEL478)</name>
    <name type="common">Monoblepharis prolifera</name>
    <dbReference type="NCBI Taxonomy" id="1344416"/>
    <lineage>
        <taxon>Eukaryota</taxon>
        <taxon>Fungi</taxon>
        <taxon>Fungi incertae sedis</taxon>
        <taxon>Chytridiomycota</taxon>
        <taxon>Chytridiomycota incertae sedis</taxon>
        <taxon>Monoblepharidomycetes</taxon>
        <taxon>Monoblepharidales</taxon>
        <taxon>Gonapodyaceae</taxon>
        <taxon>Gonapodya</taxon>
    </lineage>
</organism>
<evidence type="ECO:0000256" key="1">
    <source>
        <dbReference type="SAM" id="SignalP"/>
    </source>
</evidence>
<gene>
    <name evidence="2" type="ORF">M427DRAFT_31984</name>
</gene>
<sequence length="178" mass="20144">MADRTPAALFHLVNRLLLSLALLLPLNVDSTFQIISLFNSHFFHAMSSLLPVLLIHARRANLSLPIFLAAVQHNSLGTMRRRLRSGLCLACGIKDGNDYVPEPLLCRVDVGEKRSLNREFQILPLEKLAVELEIPMHVVDDVEYKLTNQRSRDIVAPIDSKRLIQRKISTWARTTALD</sequence>
<protein>
    <submittedName>
        <fullName evidence="2">Uncharacterized protein</fullName>
    </submittedName>
</protein>
<name>A0A139AHA4_GONPJ</name>
<evidence type="ECO:0000313" key="2">
    <source>
        <dbReference type="EMBL" id="KXS15793.1"/>
    </source>
</evidence>
<reference evidence="2 3" key="1">
    <citation type="journal article" date="2015" name="Genome Biol. Evol.">
        <title>Phylogenomic analyses indicate that early fungi evolved digesting cell walls of algal ancestors of land plants.</title>
        <authorList>
            <person name="Chang Y."/>
            <person name="Wang S."/>
            <person name="Sekimoto S."/>
            <person name="Aerts A.L."/>
            <person name="Choi C."/>
            <person name="Clum A."/>
            <person name="LaButti K.M."/>
            <person name="Lindquist E.A."/>
            <person name="Yee Ngan C."/>
            <person name="Ohm R.A."/>
            <person name="Salamov A.A."/>
            <person name="Grigoriev I.V."/>
            <person name="Spatafora J.W."/>
            <person name="Berbee M.L."/>
        </authorList>
    </citation>
    <scope>NUCLEOTIDE SEQUENCE [LARGE SCALE GENOMIC DNA]</scope>
    <source>
        <strain evidence="2 3">JEL478</strain>
    </source>
</reference>
<proteinExistence type="predicted"/>
<evidence type="ECO:0000313" key="3">
    <source>
        <dbReference type="Proteomes" id="UP000070544"/>
    </source>
</evidence>
<dbReference type="EMBL" id="KQ965759">
    <property type="protein sequence ID" value="KXS15793.1"/>
    <property type="molecule type" value="Genomic_DNA"/>
</dbReference>
<accession>A0A139AHA4</accession>
<dbReference type="AlphaFoldDB" id="A0A139AHA4"/>
<feature type="signal peptide" evidence="1">
    <location>
        <begin position="1"/>
        <end position="21"/>
    </location>
</feature>
<feature type="chain" id="PRO_5007296192" evidence="1">
    <location>
        <begin position="22"/>
        <end position="178"/>
    </location>
</feature>
<keyword evidence="1" id="KW-0732">Signal</keyword>
<keyword evidence="3" id="KW-1185">Reference proteome</keyword>